<evidence type="ECO:0000313" key="9">
    <source>
        <dbReference type="Proteomes" id="UP000825009"/>
    </source>
</evidence>
<dbReference type="Pfam" id="PF03447">
    <property type="entry name" value="NAD_binding_3"/>
    <property type="match status" value="1"/>
</dbReference>
<dbReference type="RefSeq" id="WP_219000438.1">
    <property type="nucleotide sequence ID" value="NZ_CP079194.1"/>
</dbReference>
<dbReference type="KEGG" id="gce:KYE46_09775"/>
<dbReference type="GO" id="GO:0016639">
    <property type="term" value="F:oxidoreductase activity, acting on the CH-NH2 group of donors, NAD or NADP as acceptor"/>
    <property type="evidence" value="ECO:0007669"/>
    <property type="project" value="UniProtKB-UniRule"/>
</dbReference>
<dbReference type="PIRSF" id="PIRSF005227">
    <property type="entry name" value="Asp_dh_NAD_syn"/>
    <property type="match status" value="1"/>
</dbReference>
<dbReference type="GO" id="GO:0009435">
    <property type="term" value="P:NAD+ biosynthetic process"/>
    <property type="evidence" value="ECO:0007669"/>
    <property type="project" value="UniProtKB-UniRule"/>
</dbReference>
<dbReference type="GO" id="GO:0051287">
    <property type="term" value="F:NAD binding"/>
    <property type="evidence" value="ECO:0007669"/>
    <property type="project" value="UniProtKB-UniRule"/>
</dbReference>
<dbReference type="HAMAP" id="MF_01265">
    <property type="entry name" value="NadX"/>
    <property type="match status" value="1"/>
</dbReference>
<evidence type="ECO:0000256" key="5">
    <source>
        <dbReference type="HAMAP-Rule" id="MF_01265"/>
    </source>
</evidence>
<comment type="miscellaneous">
    <text evidence="5">The iminoaspartate product is unstable in aqueous solution and can decompose to oxaloacetate and ammonia.</text>
</comment>
<comment type="pathway">
    <text evidence="5">Cofactor biosynthesis; NAD(+) biosynthesis; iminoaspartate from L-aspartate (dehydrogenase route): step 1/1.</text>
</comment>
<dbReference type="UniPathway" id="UPA00253">
    <property type="reaction ID" value="UER00456"/>
</dbReference>
<feature type="binding site" evidence="5">
    <location>
        <position position="192"/>
    </location>
    <ligand>
        <name>NAD(+)</name>
        <dbReference type="ChEBI" id="CHEBI:57540"/>
    </ligand>
</feature>
<dbReference type="GO" id="GO:0033735">
    <property type="term" value="F:aspartate dehydrogenase [NAD(P)+] activity"/>
    <property type="evidence" value="ECO:0007669"/>
    <property type="project" value="UniProtKB-EC"/>
</dbReference>
<dbReference type="InterPro" id="IPR020626">
    <property type="entry name" value="Asp_DH_prok"/>
</dbReference>
<dbReference type="NCBIfam" id="NF009828">
    <property type="entry name" value="PRK13303.1-3"/>
    <property type="match status" value="1"/>
</dbReference>
<keyword evidence="3 5" id="KW-0560">Oxidoreductase</keyword>
<dbReference type="PANTHER" id="PTHR31873:SF6">
    <property type="entry name" value="ASPARTATE DEHYDROGENASE DOMAIN-CONTAINING PROTEIN"/>
    <property type="match status" value="1"/>
</dbReference>
<feature type="domain" description="Aspartate/homoserine dehydrogenase NAD-binding" evidence="7">
    <location>
        <begin position="10"/>
        <end position="123"/>
    </location>
</feature>
<dbReference type="Pfam" id="PF01958">
    <property type="entry name" value="Asp_DH_C"/>
    <property type="match status" value="1"/>
</dbReference>
<evidence type="ECO:0000256" key="4">
    <source>
        <dbReference type="ARBA" id="ARBA00023027"/>
    </source>
</evidence>
<gene>
    <name evidence="5" type="primary">nadX</name>
    <name evidence="8" type="ORF">KYE46_09775</name>
</gene>
<comment type="catalytic activity">
    <reaction evidence="5">
        <text>L-aspartate + NAD(+) + H2O = oxaloacetate + NH4(+) + NADH + H(+)</text>
        <dbReference type="Rhea" id="RHEA:11788"/>
        <dbReference type="ChEBI" id="CHEBI:15377"/>
        <dbReference type="ChEBI" id="CHEBI:15378"/>
        <dbReference type="ChEBI" id="CHEBI:16452"/>
        <dbReference type="ChEBI" id="CHEBI:28938"/>
        <dbReference type="ChEBI" id="CHEBI:29991"/>
        <dbReference type="ChEBI" id="CHEBI:57540"/>
        <dbReference type="ChEBI" id="CHEBI:57945"/>
        <dbReference type="EC" id="1.4.1.21"/>
    </reaction>
</comment>
<dbReference type="EC" id="1.4.1.21" evidence="5"/>
<dbReference type="InterPro" id="IPR005106">
    <property type="entry name" value="Asp/hSer_DH_NAD-bd"/>
</dbReference>
<dbReference type="NCBIfam" id="NF009827">
    <property type="entry name" value="PRK13303.1-2"/>
    <property type="match status" value="1"/>
</dbReference>
<comment type="function">
    <text evidence="5">Specifically catalyzes the NAD or NADP-dependent dehydrogenation of L-aspartate to iminoaspartate.</text>
</comment>
<keyword evidence="1 5" id="KW-0662">Pyridine nucleotide biosynthesis</keyword>
<dbReference type="EMBL" id="CP079194">
    <property type="protein sequence ID" value="QXT38241.1"/>
    <property type="molecule type" value="Genomic_DNA"/>
</dbReference>
<dbReference type="NCBIfam" id="NF009829">
    <property type="entry name" value="PRK13303.1-4"/>
    <property type="match status" value="1"/>
</dbReference>
<evidence type="ECO:0000259" key="6">
    <source>
        <dbReference type="Pfam" id="PF01958"/>
    </source>
</evidence>
<evidence type="ECO:0000256" key="3">
    <source>
        <dbReference type="ARBA" id="ARBA00023002"/>
    </source>
</evidence>
<comment type="similarity">
    <text evidence="5">Belongs to the L-aspartate dehydrogenase family.</text>
</comment>
<dbReference type="Proteomes" id="UP000825009">
    <property type="component" value="Chromosome"/>
</dbReference>
<dbReference type="PANTHER" id="PTHR31873">
    <property type="entry name" value="L-ASPARTATE DEHYDROGENASE-RELATED"/>
    <property type="match status" value="1"/>
</dbReference>
<evidence type="ECO:0000256" key="1">
    <source>
        <dbReference type="ARBA" id="ARBA00022642"/>
    </source>
</evidence>
<proteinExistence type="inferred from homology"/>
<dbReference type="GO" id="GO:0050661">
    <property type="term" value="F:NADP binding"/>
    <property type="evidence" value="ECO:0007669"/>
    <property type="project" value="UniProtKB-UniRule"/>
</dbReference>
<keyword evidence="4 5" id="KW-0520">NAD</keyword>
<keyword evidence="2 5" id="KW-0521">NADP</keyword>
<dbReference type="InterPro" id="IPR002811">
    <property type="entry name" value="Asp_DH"/>
</dbReference>
<evidence type="ECO:0000313" key="8">
    <source>
        <dbReference type="EMBL" id="QXT38241.1"/>
    </source>
</evidence>
<evidence type="ECO:0000259" key="7">
    <source>
        <dbReference type="Pfam" id="PF03447"/>
    </source>
</evidence>
<name>A0A8F6Y9T8_9RHOB</name>
<feature type="domain" description="Aspartate dehydrogenase" evidence="6">
    <location>
        <begin position="170"/>
        <end position="256"/>
    </location>
</feature>
<comment type="catalytic activity">
    <reaction evidence="5">
        <text>L-aspartate + NADP(+) + H2O = oxaloacetate + NH4(+) + NADPH + H(+)</text>
        <dbReference type="Rhea" id="RHEA:11784"/>
        <dbReference type="ChEBI" id="CHEBI:15377"/>
        <dbReference type="ChEBI" id="CHEBI:15378"/>
        <dbReference type="ChEBI" id="CHEBI:16452"/>
        <dbReference type="ChEBI" id="CHEBI:28938"/>
        <dbReference type="ChEBI" id="CHEBI:29991"/>
        <dbReference type="ChEBI" id="CHEBI:57783"/>
        <dbReference type="ChEBI" id="CHEBI:58349"/>
        <dbReference type="EC" id="1.4.1.21"/>
    </reaction>
</comment>
<organism evidence="8 9">
    <name type="scientific">Gymnodinialimonas ceratoperidinii</name>
    <dbReference type="NCBI Taxonomy" id="2856823"/>
    <lineage>
        <taxon>Bacteria</taxon>
        <taxon>Pseudomonadati</taxon>
        <taxon>Pseudomonadota</taxon>
        <taxon>Alphaproteobacteria</taxon>
        <taxon>Rhodobacterales</taxon>
        <taxon>Paracoccaceae</taxon>
        <taxon>Gymnodinialimonas</taxon>
    </lineage>
</organism>
<keyword evidence="9" id="KW-1185">Reference proteome</keyword>
<dbReference type="AlphaFoldDB" id="A0A8F6Y9T8"/>
<feature type="binding site" evidence="5">
    <location>
        <position position="126"/>
    </location>
    <ligand>
        <name>NAD(+)</name>
        <dbReference type="ChEBI" id="CHEBI:57540"/>
    </ligand>
</feature>
<protein>
    <recommendedName>
        <fullName evidence="5">L-aspartate dehydrogenase</fullName>
        <ecNumber evidence="5">1.4.1.21</ecNumber>
    </recommendedName>
</protein>
<reference evidence="8 9" key="1">
    <citation type="submission" date="2021-07" db="EMBL/GenBank/DDBJ databases">
        <title>A novel Jannaschia species isolated from marine dinoflagellate Ceratoperidinium margalefii.</title>
        <authorList>
            <person name="Jiang Y."/>
            <person name="Li Z."/>
        </authorList>
    </citation>
    <scope>NUCLEOTIDE SEQUENCE [LARGE SCALE GENOMIC DNA]</scope>
    <source>
        <strain evidence="8 9">J12C1-MA-4</strain>
    </source>
</reference>
<sequence length="269" mass="27388">MSLGHVVIIGFGAIAQDLVEILRAQDEAPGKLSVLVRPERVEEVSQALGDRALVSADLAALLAAQPDVVVECAGHGAVTAYGPEVLQSGTDLVVASVGALADAKLAARLAETARQSGAQCVVPSGAIGGIDALGAARLSGLTSVRYTGTKPPSAWSGTPAEEACDLAALSEPFTFFEGTAREAAQAYPKNANVAATLALAGLGMDETTVSLVADPGATENVHSFSVASQAIEFSMRLVGKPSPLNPKTSRSTVYSIARAVLSRRAAIVI</sequence>
<evidence type="ECO:0000256" key="2">
    <source>
        <dbReference type="ARBA" id="ARBA00022857"/>
    </source>
</evidence>
<feature type="active site" evidence="5">
    <location>
        <position position="222"/>
    </location>
</feature>
<accession>A0A8F6Y9T8</accession>
<dbReference type="InterPro" id="IPR011182">
    <property type="entry name" value="L-Asp_DH"/>
</dbReference>